<dbReference type="Proteomes" id="UP000178472">
    <property type="component" value="Unassembled WGS sequence"/>
</dbReference>
<evidence type="ECO:0000313" key="1">
    <source>
        <dbReference type="EMBL" id="OGZ17085.1"/>
    </source>
</evidence>
<dbReference type="AlphaFoldDB" id="A0A1G2DTW6"/>
<comment type="caution">
    <text evidence="1">The sequence shown here is derived from an EMBL/GenBank/DDBJ whole genome shotgun (WGS) entry which is preliminary data.</text>
</comment>
<name>A0A1G2DTW6_9BACT</name>
<organism evidence="1 2">
    <name type="scientific">Candidatus Lloydbacteria bacterium RIFCSPLOWO2_12_FULL_51_9</name>
    <dbReference type="NCBI Taxonomy" id="1798669"/>
    <lineage>
        <taxon>Bacteria</taxon>
        <taxon>Candidatus Lloydiibacteriota</taxon>
    </lineage>
</organism>
<proteinExistence type="predicted"/>
<protein>
    <submittedName>
        <fullName evidence="1">Uncharacterized protein</fullName>
    </submittedName>
</protein>
<accession>A0A1G2DTW6</accession>
<evidence type="ECO:0000313" key="2">
    <source>
        <dbReference type="Proteomes" id="UP000178472"/>
    </source>
</evidence>
<reference evidence="1 2" key="1">
    <citation type="journal article" date="2016" name="Nat. Commun.">
        <title>Thousands of microbial genomes shed light on interconnected biogeochemical processes in an aquifer system.</title>
        <authorList>
            <person name="Anantharaman K."/>
            <person name="Brown C.T."/>
            <person name="Hug L.A."/>
            <person name="Sharon I."/>
            <person name="Castelle C.J."/>
            <person name="Probst A.J."/>
            <person name="Thomas B.C."/>
            <person name="Singh A."/>
            <person name="Wilkins M.J."/>
            <person name="Karaoz U."/>
            <person name="Brodie E.L."/>
            <person name="Williams K.H."/>
            <person name="Hubbard S.S."/>
            <person name="Banfield J.F."/>
        </authorList>
    </citation>
    <scope>NUCLEOTIDE SEQUENCE [LARGE SCALE GENOMIC DNA]</scope>
</reference>
<gene>
    <name evidence="1" type="ORF">A3G11_01945</name>
</gene>
<dbReference type="EMBL" id="MHLT01000009">
    <property type="protein sequence ID" value="OGZ17085.1"/>
    <property type="molecule type" value="Genomic_DNA"/>
</dbReference>
<sequence length="142" mass="16312">MTTIPEFPTVKLTLPPKLPRIKSGMALLTDSDFTGNEELELVKFLKDGEEFASGEVMRTRAVDLGHCAGERHALCLLAQEDTVPHEWREVCLVFPGTRRRERQGGVFILTMFWDTNHGPVWALHWHCLDDDFADFGRLVRYR</sequence>